<evidence type="ECO:0000313" key="4">
    <source>
        <dbReference type="Proteomes" id="UP000472267"/>
    </source>
</evidence>
<dbReference type="PROSITE" id="PS00615">
    <property type="entry name" value="C_TYPE_LECTIN_1"/>
    <property type="match status" value="1"/>
</dbReference>
<dbReference type="PANTHER" id="PTHR22803">
    <property type="entry name" value="MANNOSE, PHOSPHOLIPASE, LECTIN RECEPTOR RELATED"/>
    <property type="match status" value="1"/>
</dbReference>
<keyword evidence="4" id="KW-1185">Reference proteome</keyword>
<evidence type="ECO:0000313" key="3">
    <source>
        <dbReference type="Ensembl" id="ENSSFAP00005002788.1"/>
    </source>
</evidence>
<dbReference type="InterPro" id="IPR018378">
    <property type="entry name" value="C-type_lectin_CS"/>
</dbReference>
<dbReference type="PROSITE" id="PS50041">
    <property type="entry name" value="C_TYPE_LECTIN_2"/>
    <property type="match status" value="1"/>
</dbReference>
<dbReference type="InterPro" id="IPR050111">
    <property type="entry name" value="C-type_lectin/snaclec_domain"/>
</dbReference>
<dbReference type="InterPro" id="IPR016186">
    <property type="entry name" value="C-type_lectin-like/link_sf"/>
</dbReference>
<dbReference type="SUPFAM" id="SSF56436">
    <property type="entry name" value="C-type lectin-like"/>
    <property type="match status" value="1"/>
</dbReference>
<dbReference type="Ensembl" id="ENSSFAT00005003021.1">
    <property type="protein sequence ID" value="ENSSFAP00005002797.1"/>
    <property type="gene ID" value="ENSSFAG00005001956.1"/>
</dbReference>
<evidence type="ECO:0000259" key="2">
    <source>
        <dbReference type="PROSITE" id="PS50041"/>
    </source>
</evidence>
<dbReference type="InterPro" id="IPR016187">
    <property type="entry name" value="CTDL_fold"/>
</dbReference>
<dbReference type="CDD" id="cd00037">
    <property type="entry name" value="CLECT"/>
    <property type="match status" value="1"/>
</dbReference>
<keyword evidence="1" id="KW-1015">Disulfide bond</keyword>
<feature type="domain" description="C-type lectin" evidence="2">
    <location>
        <begin position="138"/>
        <end position="248"/>
    </location>
</feature>
<name>A0A672F9E2_SALFA</name>
<dbReference type="AlphaFoldDB" id="A0A672F9E2"/>
<accession>A0A672F9E2</accession>
<dbReference type="Proteomes" id="UP000472267">
    <property type="component" value="Unassembled WGS sequence"/>
</dbReference>
<dbReference type="Ensembl" id="ENSSFAT00005003011.1">
    <property type="protein sequence ID" value="ENSSFAP00005002788.1"/>
    <property type="gene ID" value="ENSSFAG00005001940.1"/>
</dbReference>
<protein>
    <recommendedName>
        <fullName evidence="2">C-type lectin domain-containing protein</fullName>
    </recommendedName>
</protein>
<organism evidence="3 4">
    <name type="scientific">Salarias fasciatus</name>
    <name type="common">Jewelled blenny</name>
    <name type="synonym">Blennius fasciatus</name>
    <dbReference type="NCBI Taxonomy" id="181472"/>
    <lineage>
        <taxon>Eukaryota</taxon>
        <taxon>Metazoa</taxon>
        <taxon>Chordata</taxon>
        <taxon>Craniata</taxon>
        <taxon>Vertebrata</taxon>
        <taxon>Euteleostomi</taxon>
        <taxon>Actinopterygii</taxon>
        <taxon>Neopterygii</taxon>
        <taxon>Teleostei</taxon>
        <taxon>Neoteleostei</taxon>
        <taxon>Acanthomorphata</taxon>
        <taxon>Ovalentaria</taxon>
        <taxon>Blenniimorphae</taxon>
        <taxon>Blenniiformes</taxon>
        <taxon>Blennioidei</taxon>
        <taxon>Blenniidae</taxon>
        <taxon>Salariinae</taxon>
        <taxon>Salarias</taxon>
    </lineage>
</organism>
<evidence type="ECO:0000256" key="1">
    <source>
        <dbReference type="ARBA" id="ARBA00023157"/>
    </source>
</evidence>
<dbReference type="InterPro" id="IPR001304">
    <property type="entry name" value="C-type_lectin-like"/>
</dbReference>
<proteinExistence type="predicted"/>
<dbReference type="SMART" id="SM00034">
    <property type="entry name" value="CLECT"/>
    <property type="match status" value="1"/>
</dbReference>
<dbReference type="Pfam" id="PF00059">
    <property type="entry name" value="Lectin_C"/>
    <property type="match status" value="1"/>
</dbReference>
<sequence>MLPASLLELSSSEQFPSGKLPVIQHSHHHPQSGPLDLITVIQVYSGCCRAVGSCFLLPGSKAAGKQLVVMVMPPPPLLSVDIHKTTNTHGVMCRVESSVSDNCCSHVRREEDHRASVTDSFCPPAARSNSCPYGWSSYNSRCFKFIHSAMSWYNAESYCYNLGGHLASVSNPREYSFLQRLTQGAGQSVAWLGGFYLQNRWIWIDGTGLYYTNWYAPSTASSYPCMVLRNLYGWGNTNCGTAYRFICSINPSNC</sequence>
<reference evidence="3" key="1">
    <citation type="submission" date="2025-05" db="UniProtKB">
        <authorList>
            <consortium name="Ensembl"/>
        </authorList>
    </citation>
    <scope>IDENTIFICATION</scope>
</reference>
<dbReference type="Gene3D" id="3.10.100.10">
    <property type="entry name" value="Mannose-Binding Protein A, subunit A"/>
    <property type="match status" value="1"/>
</dbReference>